<evidence type="ECO:0000313" key="2">
    <source>
        <dbReference type="Proteomes" id="UP000237438"/>
    </source>
</evidence>
<gene>
    <name evidence="1" type="ORF">EPUL_005565</name>
</gene>
<organism evidence="1 2">
    <name type="scientific">Erysiphe pulchra</name>
    <dbReference type="NCBI Taxonomy" id="225359"/>
    <lineage>
        <taxon>Eukaryota</taxon>
        <taxon>Fungi</taxon>
        <taxon>Dikarya</taxon>
        <taxon>Ascomycota</taxon>
        <taxon>Pezizomycotina</taxon>
        <taxon>Leotiomycetes</taxon>
        <taxon>Erysiphales</taxon>
        <taxon>Erysiphaceae</taxon>
        <taxon>Erysiphe</taxon>
    </lineage>
</organism>
<evidence type="ECO:0000313" key="1">
    <source>
        <dbReference type="EMBL" id="POS82258.1"/>
    </source>
</evidence>
<keyword evidence="2" id="KW-1185">Reference proteome</keyword>
<dbReference type="EMBL" id="PEDP01003406">
    <property type="protein sequence ID" value="POS82258.1"/>
    <property type="molecule type" value="Genomic_DNA"/>
</dbReference>
<sequence length="342" mass="39728">MCKGLKLAHRNPANIIGWEVVEHRGTINSQISAFFLWPGKSVMIIPLVKVAITMIFVTKTSSTDLEEEQPNLTQSVYYDCGSCFFYENPIQDMLDERRMNTEKIALPFTELLYNLDPNYRKINIPERLCKPKSLNRKWPRSNPYVIIDQMWKIIDLVAEMKNGHYIKCKRFDDSAPESQNIDPNDYGYECGHDIFSHEIVQRSASLARSDKIRNTQLLSSYYGPLYSPELDYKIYPLSREKYQNYPGKRPENTYFVVISRTGKMIDVIAELMAGDFIKCVRTTKVPSDIESDQDFRFGYLCGLEFFGTNHVKLTAKLAEARNLHRGRHIFPKEYNSNSFKGY</sequence>
<accession>A0A2S4PJQ4</accession>
<proteinExistence type="predicted"/>
<protein>
    <submittedName>
        <fullName evidence="1">Uncharacterized protein</fullName>
    </submittedName>
</protein>
<reference evidence="1 2" key="1">
    <citation type="submission" date="2017-10" db="EMBL/GenBank/DDBJ databases">
        <title>Development of genomic resources for the powdery mildew, Erysiphe pulchra.</title>
        <authorList>
            <person name="Wadl P.A."/>
            <person name="Mack B.M."/>
            <person name="Moore G."/>
            <person name="Beltz S.B."/>
        </authorList>
    </citation>
    <scope>NUCLEOTIDE SEQUENCE [LARGE SCALE GENOMIC DNA]</scope>
    <source>
        <strain evidence="1">Cflorida</strain>
    </source>
</reference>
<name>A0A2S4PJQ4_9PEZI</name>
<comment type="caution">
    <text evidence="1">The sequence shown here is derived from an EMBL/GenBank/DDBJ whole genome shotgun (WGS) entry which is preliminary data.</text>
</comment>
<dbReference type="AlphaFoldDB" id="A0A2S4PJQ4"/>
<dbReference type="Proteomes" id="UP000237438">
    <property type="component" value="Unassembled WGS sequence"/>
</dbReference>
<feature type="non-terminal residue" evidence="1">
    <location>
        <position position="342"/>
    </location>
</feature>